<evidence type="ECO:0000259" key="1">
    <source>
        <dbReference type="Pfam" id="PF03372"/>
    </source>
</evidence>
<dbReference type="PANTHER" id="PTHR33710:SF71">
    <property type="entry name" value="ENDONUCLEASE_EXONUCLEASE_PHOSPHATASE DOMAIN-CONTAINING PROTEIN"/>
    <property type="match status" value="1"/>
</dbReference>
<dbReference type="Gene3D" id="3.60.10.10">
    <property type="entry name" value="Endonuclease/exonuclease/phosphatase"/>
    <property type="match status" value="1"/>
</dbReference>
<gene>
    <name evidence="2" type="ORF">Sradi_6999700</name>
</gene>
<dbReference type="GO" id="GO:0003824">
    <property type="term" value="F:catalytic activity"/>
    <property type="evidence" value="ECO:0007669"/>
    <property type="project" value="InterPro"/>
</dbReference>
<dbReference type="PANTHER" id="PTHR33710">
    <property type="entry name" value="BNAC02G09200D PROTEIN"/>
    <property type="match status" value="1"/>
</dbReference>
<dbReference type="SUPFAM" id="SSF56219">
    <property type="entry name" value="DNase I-like"/>
    <property type="match status" value="1"/>
</dbReference>
<dbReference type="InterPro" id="IPR036691">
    <property type="entry name" value="Endo/exonu/phosph_ase_sf"/>
</dbReference>
<reference evidence="2" key="2">
    <citation type="journal article" date="2024" name="Plant">
        <title>Genomic evolution and insights into agronomic trait innovations of Sesamum species.</title>
        <authorList>
            <person name="Miao H."/>
            <person name="Wang L."/>
            <person name="Qu L."/>
            <person name="Liu H."/>
            <person name="Sun Y."/>
            <person name="Le M."/>
            <person name="Wang Q."/>
            <person name="Wei S."/>
            <person name="Zheng Y."/>
            <person name="Lin W."/>
            <person name="Duan Y."/>
            <person name="Cao H."/>
            <person name="Xiong S."/>
            <person name="Wang X."/>
            <person name="Wei L."/>
            <person name="Li C."/>
            <person name="Ma Q."/>
            <person name="Ju M."/>
            <person name="Zhao R."/>
            <person name="Li G."/>
            <person name="Mu C."/>
            <person name="Tian Q."/>
            <person name="Mei H."/>
            <person name="Zhang T."/>
            <person name="Gao T."/>
            <person name="Zhang H."/>
        </authorList>
    </citation>
    <scope>NUCLEOTIDE SEQUENCE</scope>
    <source>
        <strain evidence="2">G02</strain>
    </source>
</reference>
<dbReference type="AlphaFoldDB" id="A0AAW2JDC5"/>
<name>A0AAW2JDC5_SESRA</name>
<evidence type="ECO:0000313" key="2">
    <source>
        <dbReference type="EMBL" id="KAL0292192.1"/>
    </source>
</evidence>
<comment type="caution">
    <text evidence="2">The sequence shown here is derived from an EMBL/GenBank/DDBJ whole genome shotgun (WGS) entry which is preliminary data.</text>
</comment>
<dbReference type="Pfam" id="PF03372">
    <property type="entry name" value="Exo_endo_phos"/>
    <property type="match status" value="1"/>
</dbReference>
<accession>A0AAW2JDC5</accession>
<organism evidence="2">
    <name type="scientific">Sesamum radiatum</name>
    <name type="common">Black benniseed</name>
    <dbReference type="NCBI Taxonomy" id="300843"/>
    <lineage>
        <taxon>Eukaryota</taxon>
        <taxon>Viridiplantae</taxon>
        <taxon>Streptophyta</taxon>
        <taxon>Embryophyta</taxon>
        <taxon>Tracheophyta</taxon>
        <taxon>Spermatophyta</taxon>
        <taxon>Magnoliopsida</taxon>
        <taxon>eudicotyledons</taxon>
        <taxon>Gunneridae</taxon>
        <taxon>Pentapetalae</taxon>
        <taxon>asterids</taxon>
        <taxon>lamiids</taxon>
        <taxon>Lamiales</taxon>
        <taxon>Pedaliaceae</taxon>
        <taxon>Sesamum</taxon>
    </lineage>
</organism>
<feature type="domain" description="Endonuclease/exonuclease/phosphatase" evidence="1">
    <location>
        <begin position="6"/>
        <end position="228"/>
    </location>
</feature>
<proteinExistence type="predicted"/>
<reference evidence="2" key="1">
    <citation type="submission" date="2020-06" db="EMBL/GenBank/DDBJ databases">
        <authorList>
            <person name="Li T."/>
            <person name="Hu X."/>
            <person name="Zhang T."/>
            <person name="Song X."/>
            <person name="Zhang H."/>
            <person name="Dai N."/>
            <person name="Sheng W."/>
            <person name="Hou X."/>
            <person name="Wei L."/>
        </authorList>
    </citation>
    <scope>NUCLEOTIDE SEQUENCE</scope>
    <source>
        <strain evidence="2">G02</strain>
        <tissue evidence="2">Leaf</tissue>
    </source>
</reference>
<dbReference type="EMBL" id="JACGWJ010000456">
    <property type="protein sequence ID" value="KAL0292192.1"/>
    <property type="molecule type" value="Genomic_DNA"/>
</dbReference>
<dbReference type="InterPro" id="IPR005135">
    <property type="entry name" value="Endo/exonuclease/phosphatase"/>
</dbReference>
<sequence>MISIAAWNVRGLNSVAHQHAVNQLVRDEKIQFLGILETRVQLRNVQSVRARMLPNWSWFDDYSAPGGRIWLAWNALEIGVEVLLTDEQFIHCRLLNKRMSTTCLISVVYGYCDPIPRRQLWGGLHSLSDNINDNPWCVLGDFNAIIEASESCGNSSDSTSAMADFRECILNTGLAHIPFTGCPFTWHNCSEGARSLWRRLDRILVNANWLCKWPQTSYVSVLPRTSDHSPIILTGEERRTTGGMFRFDNFLAGLPGFRGIVRDVWRHQIHGTRMYGLVCKLKALKGPLRALRKAKGDLSDNVRLAKEFLDKAQGLFERFRDDTLFHLVHWCRVIYCKTVEEETLMLRQRAKMNWSLHGDQCSKLFFSKINTRRASQRVYQITTTVGVRVTEPSQVAVEFLSFFQNLLGGVRQRRQLNLEFLQPHLKHRLTDDEANALLVPVSQEKSGLQCLTLPKTVRRGLTGTLRVFSRPPGRRLVTMFQRLWRSSLPRDCFLSSSMQRC</sequence>
<protein>
    <recommendedName>
        <fullName evidence="1">Endonuclease/exonuclease/phosphatase domain-containing protein</fullName>
    </recommendedName>
</protein>